<organism evidence="3 4">
    <name type="scientific">Nocardioides antri</name>
    <dbReference type="NCBI Taxonomy" id="2607659"/>
    <lineage>
        <taxon>Bacteria</taxon>
        <taxon>Bacillati</taxon>
        <taxon>Actinomycetota</taxon>
        <taxon>Actinomycetes</taxon>
        <taxon>Propionibacteriales</taxon>
        <taxon>Nocardioidaceae</taxon>
        <taxon>Nocardioides</taxon>
    </lineage>
</organism>
<protein>
    <submittedName>
        <fullName evidence="3">Uncharacterized protein</fullName>
    </submittedName>
</protein>
<keyword evidence="2" id="KW-0812">Transmembrane</keyword>
<accession>A0A5B1M6W1</accession>
<evidence type="ECO:0000313" key="3">
    <source>
        <dbReference type="EMBL" id="KAA1428258.1"/>
    </source>
</evidence>
<dbReference type="Proteomes" id="UP000324351">
    <property type="component" value="Unassembled WGS sequence"/>
</dbReference>
<evidence type="ECO:0000256" key="1">
    <source>
        <dbReference type="SAM" id="MobiDB-lite"/>
    </source>
</evidence>
<keyword evidence="2" id="KW-1133">Transmembrane helix</keyword>
<name>A0A5B1M6W1_9ACTN</name>
<sequence>MKKPVKKPVKTTAKTTAKDPVKAAAPSGAAARTAAPKPAEPAKKPARPRAKLAPEIEPEPVSPIEREDAELVAHEEVPLLPLYPAAAVTGAVVGVAMVVLTWLSLRGCEAIRGTASCGGGPGFLLLVATFVVCILLGSTLLKTFSIPDPGSSSFLAVGLVAVIALLFLIDALDHWSMLIVIPLISVGGFLASVWVTKTFVEPGSIETDA</sequence>
<gene>
    <name evidence="3" type="ORF">F0U47_04760</name>
</gene>
<reference evidence="3 4" key="2">
    <citation type="submission" date="2019-09" db="EMBL/GenBank/DDBJ databases">
        <authorList>
            <person name="Jin C."/>
        </authorList>
    </citation>
    <scope>NUCLEOTIDE SEQUENCE [LARGE SCALE GENOMIC DNA]</scope>
    <source>
        <strain evidence="3 4">BN140041</strain>
    </source>
</reference>
<comment type="caution">
    <text evidence="3">The sequence shown here is derived from an EMBL/GenBank/DDBJ whole genome shotgun (WGS) entry which is preliminary data.</text>
</comment>
<feature type="transmembrane region" description="Helical" evidence="2">
    <location>
        <begin position="153"/>
        <end position="169"/>
    </location>
</feature>
<keyword evidence="4" id="KW-1185">Reference proteome</keyword>
<feature type="transmembrane region" description="Helical" evidence="2">
    <location>
        <begin position="82"/>
        <end position="103"/>
    </location>
</feature>
<feature type="compositionally biased region" description="Low complexity" evidence="1">
    <location>
        <begin position="22"/>
        <end position="37"/>
    </location>
</feature>
<evidence type="ECO:0000256" key="2">
    <source>
        <dbReference type="SAM" id="Phobius"/>
    </source>
</evidence>
<keyword evidence="2" id="KW-0472">Membrane</keyword>
<dbReference type="AlphaFoldDB" id="A0A5B1M6W1"/>
<proteinExistence type="predicted"/>
<feature type="transmembrane region" description="Helical" evidence="2">
    <location>
        <begin position="175"/>
        <end position="195"/>
    </location>
</feature>
<feature type="transmembrane region" description="Helical" evidence="2">
    <location>
        <begin position="123"/>
        <end position="141"/>
    </location>
</feature>
<feature type="region of interest" description="Disordered" evidence="1">
    <location>
        <begin position="1"/>
        <end position="63"/>
    </location>
</feature>
<dbReference type="EMBL" id="VUJW01000002">
    <property type="protein sequence ID" value="KAA1428258.1"/>
    <property type="molecule type" value="Genomic_DNA"/>
</dbReference>
<evidence type="ECO:0000313" key="4">
    <source>
        <dbReference type="Proteomes" id="UP000324351"/>
    </source>
</evidence>
<reference evidence="3 4" key="1">
    <citation type="submission" date="2019-09" db="EMBL/GenBank/DDBJ databases">
        <title>Nocardioides panacisoli sp. nov., isolated from the soil of a ginseng field.</title>
        <authorList>
            <person name="Cho C."/>
        </authorList>
    </citation>
    <scope>NUCLEOTIDE SEQUENCE [LARGE SCALE GENOMIC DNA]</scope>
    <source>
        <strain evidence="3 4">BN140041</strain>
    </source>
</reference>